<gene>
    <name evidence="4" type="ORF">AAE021_02455</name>
</gene>
<feature type="transmembrane region" description="Helical" evidence="2">
    <location>
        <begin position="66"/>
        <end position="86"/>
    </location>
</feature>
<proteinExistence type="predicted"/>
<name>A0ABZ3A1E6_9MICC</name>
<reference evidence="4 5" key="1">
    <citation type="submission" date="2024-04" db="EMBL/GenBank/DDBJ databases">
        <title>Arthrobacter sp. from Plains bison fecal sample.</title>
        <authorList>
            <person name="Ruzzini A."/>
        </authorList>
    </citation>
    <scope>NUCLEOTIDE SEQUENCE [LARGE SCALE GENOMIC DNA]</scope>
    <source>
        <strain evidence="4 5">EINP1</strain>
    </source>
</reference>
<evidence type="ECO:0000256" key="2">
    <source>
        <dbReference type="SAM" id="Phobius"/>
    </source>
</evidence>
<dbReference type="Proteomes" id="UP001448858">
    <property type="component" value="Chromosome"/>
</dbReference>
<dbReference type="RefSeq" id="WP_342024083.1">
    <property type="nucleotide sequence ID" value="NZ_CP151657.1"/>
</dbReference>
<feature type="domain" description="Protein-glutamine gamma-glutamyltransferase-like C-terminal" evidence="3">
    <location>
        <begin position="131"/>
        <end position="199"/>
    </location>
</feature>
<sequence length="221" mass="23861">MPPITGPRAEVPVLPDGEQARSWAEQELARSVYQEAQPSLLDRFWSWLGGFFADLLDGLSGVDPSLGVLLLAVGAAVVLAVAVFLVRPRLNARRRKEVFDAGETRDAVDHRRLSEEAAARGEWDTALAERLRAVIRSAEERVILELRAGRTAAEAGQDLALAFPADAPEILWLARRFDEVRYGRLPAAAVDAEKAAALDSRLQSSTPAPPGTAPAALAVPR</sequence>
<dbReference type="InterPro" id="IPR025403">
    <property type="entry name" value="TgpA-like_C"/>
</dbReference>
<evidence type="ECO:0000256" key="1">
    <source>
        <dbReference type="SAM" id="MobiDB-lite"/>
    </source>
</evidence>
<evidence type="ECO:0000313" key="5">
    <source>
        <dbReference type="Proteomes" id="UP001448858"/>
    </source>
</evidence>
<keyword evidence="5" id="KW-1185">Reference proteome</keyword>
<keyword evidence="2" id="KW-0472">Membrane</keyword>
<dbReference type="Pfam" id="PF13559">
    <property type="entry name" value="DUF4129"/>
    <property type="match status" value="1"/>
</dbReference>
<keyword evidence="2" id="KW-0812">Transmembrane</keyword>
<feature type="region of interest" description="Disordered" evidence="1">
    <location>
        <begin position="200"/>
        <end position="221"/>
    </location>
</feature>
<organism evidence="4 5">
    <name type="scientific">Arthrobacter citreus</name>
    <dbReference type="NCBI Taxonomy" id="1670"/>
    <lineage>
        <taxon>Bacteria</taxon>
        <taxon>Bacillati</taxon>
        <taxon>Actinomycetota</taxon>
        <taxon>Actinomycetes</taxon>
        <taxon>Micrococcales</taxon>
        <taxon>Micrococcaceae</taxon>
        <taxon>Arthrobacter</taxon>
    </lineage>
</organism>
<keyword evidence="2" id="KW-1133">Transmembrane helix</keyword>
<evidence type="ECO:0000259" key="3">
    <source>
        <dbReference type="Pfam" id="PF13559"/>
    </source>
</evidence>
<protein>
    <submittedName>
        <fullName evidence="4">DUF4129 domain-containing protein</fullName>
    </submittedName>
</protein>
<accession>A0ABZ3A1E6</accession>
<evidence type="ECO:0000313" key="4">
    <source>
        <dbReference type="EMBL" id="WZP16472.1"/>
    </source>
</evidence>
<dbReference type="EMBL" id="CP151657">
    <property type="protein sequence ID" value="WZP16472.1"/>
    <property type="molecule type" value="Genomic_DNA"/>
</dbReference>